<evidence type="ECO:0000256" key="6">
    <source>
        <dbReference type="ARBA" id="ARBA00023326"/>
    </source>
</evidence>
<name>A0A0S2FBB2_LYSAN</name>
<dbReference type="InterPro" id="IPR017853">
    <property type="entry name" value="GH"/>
</dbReference>
<evidence type="ECO:0000256" key="2">
    <source>
        <dbReference type="ARBA" id="ARBA00022801"/>
    </source>
</evidence>
<keyword evidence="10" id="KW-1185">Reference proteome</keyword>
<keyword evidence="6" id="KW-0624">Polysaccharide degradation</keyword>
<dbReference type="PANTHER" id="PTHR31297:SF41">
    <property type="entry name" value="ENDOGLUCANASE, PUTATIVE (AFU_ORTHOLOGUE AFUA_5G01830)-RELATED"/>
    <property type="match status" value="1"/>
</dbReference>
<feature type="domain" description="Glycoside hydrolase family 5" evidence="8">
    <location>
        <begin position="13"/>
        <end position="323"/>
    </location>
</feature>
<keyword evidence="3" id="KW-0136">Cellulose degradation</keyword>
<accession>A0A0S2FBB2</accession>
<dbReference type="SUPFAM" id="SSF51445">
    <property type="entry name" value="(Trans)glycosidases"/>
    <property type="match status" value="1"/>
</dbReference>
<protein>
    <submittedName>
        <fullName evidence="9">Cellulase family protein</fullName>
    </submittedName>
</protein>
<gene>
    <name evidence="9" type="ORF">LA76x_2681</name>
</gene>
<dbReference type="AlphaFoldDB" id="A0A0S2FBB2"/>
<dbReference type="eggNOG" id="COG2730">
    <property type="taxonomic scope" value="Bacteria"/>
</dbReference>
<organism evidence="9 10">
    <name type="scientific">Lysobacter antibioticus</name>
    <dbReference type="NCBI Taxonomy" id="84531"/>
    <lineage>
        <taxon>Bacteria</taxon>
        <taxon>Pseudomonadati</taxon>
        <taxon>Pseudomonadota</taxon>
        <taxon>Gammaproteobacteria</taxon>
        <taxon>Lysobacterales</taxon>
        <taxon>Lysobacteraceae</taxon>
        <taxon>Lysobacter</taxon>
    </lineage>
</organism>
<dbReference type="Proteomes" id="UP000060787">
    <property type="component" value="Chromosome"/>
</dbReference>
<dbReference type="InterPro" id="IPR050386">
    <property type="entry name" value="Glycosyl_hydrolase_5"/>
</dbReference>
<dbReference type="KEGG" id="lab:LA76x_2681"/>
<sequence length="367" mass="41194">MVATAADAQSLQRGINLSRWLEASGGPPLTAQELRRLHEAGFDHVRLPVDPVALGWSPQHGPQLSGLARLRGAVDAALEARLDVIVDLHPNEQTKQAIEAEAQWSDGYIAMWRVLAGEFKRTPTKRVVFELFNEPGYYGIAGGYLWSRYQRRLVGAVREVLPAHALIVSGRKGGSLEGLVELDPLDDPNLIYSFHYYLPYIFTHQGASWMQGDRWTTAGHWRDVRYPALQARLKLPRSDGKVAAERATDELAEYFQSGWNRRRIAAQWQPLTAWAREHGVRVHCGEFGVIRDGVDPVSRYAWIGDVRALAERNGWGWSLWNYADDFGIASGSNTEGRERGELEAPALRALGLSRLEQGRLEQGRRAR</sequence>
<evidence type="ECO:0000256" key="7">
    <source>
        <dbReference type="RuleBase" id="RU361153"/>
    </source>
</evidence>
<dbReference type="GO" id="GO:0009986">
    <property type="term" value="C:cell surface"/>
    <property type="evidence" value="ECO:0007669"/>
    <property type="project" value="TreeGrafter"/>
</dbReference>
<dbReference type="Gene3D" id="3.20.20.80">
    <property type="entry name" value="Glycosidases"/>
    <property type="match status" value="1"/>
</dbReference>
<evidence type="ECO:0000256" key="4">
    <source>
        <dbReference type="ARBA" id="ARBA00023277"/>
    </source>
</evidence>
<keyword evidence="5 7" id="KW-0326">Glycosidase</keyword>
<reference evidence="9 10" key="1">
    <citation type="journal article" date="2015" name="BMC Genomics">
        <title>Comparative genomics and metabolic profiling of the genus Lysobacter.</title>
        <authorList>
            <person name="de Bruijn I."/>
            <person name="Cheng X."/>
            <person name="de Jager V."/>
            <person name="Exposito R.G."/>
            <person name="Watrous J."/>
            <person name="Patel N."/>
            <person name="Postma J."/>
            <person name="Dorrestein P.C."/>
            <person name="Kobayashi D."/>
            <person name="Raaijmakers J.M."/>
        </authorList>
    </citation>
    <scope>NUCLEOTIDE SEQUENCE [LARGE SCALE GENOMIC DNA]</scope>
    <source>
        <strain evidence="9 10">76</strain>
    </source>
</reference>
<dbReference type="PANTHER" id="PTHR31297">
    <property type="entry name" value="GLUCAN ENDO-1,6-BETA-GLUCOSIDASE B"/>
    <property type="match status" value="1"/>
</dbReference>
<evidence type="ECO:0000259" key="8">
    <source>
        <dbReference type="Pfam" id="PF00150"/>
    </source>
</evidence>
<dbReference type="STRING" id="84531.LA76x_2681"/>
<dbReference type="GO" id="GO:0008422">
    <property type="term" value="F:beta-glucosidase activity"/>
    <property type="evidence" value="ECO:0007669"/>
    <property type="project" value="TreeGrafter"/>
</dbReference>
<evidence type="ECO:0000313" key="9">
    <source>
        <dbReference type="EMBL" id="ALN80811.1"/>
    </source>
</evidence>
<dbReference type="Pfam" id="PF00150">
    <property type="entry name" value="Cellulase"/>
    <property type="match status" value="1"/>
</dbReference>
<dbReference type="InterPro" id="IPR001547">
    <property type="entry name" value="Glyco_hydro_5"/>
</dbReference>
<keyword evidence="2 7" id="KW-0378">Hydrolase</keyword>
<dbReference type="PATRIC" id="fig|84531.8.peg.2693"/>
<evidence type="ECO:0000256" key="1">
    <source>
        <dbReference type="ARBA" id="ARBA00005641"/>
    </source>
</evidence>
<evidence type="ECO:0000256" key="5">
    <source>
        <dbReference type="ARBA" id="ARBA00023295"/>
    </source>
</evidence>
<comment type="similarity">
    <text evidence="1 7">Belongs to the glycosyl hydrolase 5 (cellulase A) family.</text>
</comment>
<proteinExistence type="inferred from homology"/>
<dbReference type="GO" id="GO:0030245">
    <property type="term" value="P:cellulose catabolic process"/>
    <property type="evidence" value="ECO:0007669"/>
    <property type="project" value="UniProtKB-KW"/>
</dbReference>
<evidence type="ECO:0000256" key="3">
    <source>
        <dbReference type="ARBA" id="ARBA00023001"/>
    </source>
</evidence>
<evidence type="ECO:0000313" key="10">
    <source>
        <dbReference type="Proteomes" id="UP000060787"/>
    </source>
</evidence>
<dbReference type="GO" id="GO:0005576">
    <property type="term" value="C:extracellular region"/>
    <property type="evidence" value="ECO:0007669"/>
    <property type="project" value="TreeGrafter"/>
</dbReference>
<dbReference type="EMBL" id="CP011129">
    <property type="protein sequence ID" value="ALN80811.1"/>
    <property type="molecule type" value="Genomic_DNA"/>
</dbReference>
<keyword evidence="4" id="KW-0119">Carbohydrate metabolism</keyword>